<proteinExistence type="predicted"/>
<gene>
    <name evidence="2" type="ORF">IT882_03950</name>
</gene>
<feature type="transmembrane region" description="Helical" evidence="1">
    <location>
        <begin position="101"/>
        <end position="118"/>
    </location>
</feature>
<dbReference type="AlphaFoldDB" id="A0A7S8N0B6"/>
<dbReference type="GO" id="GO:0016301">
    <property type="term" value="F:kinase activity"/>
    <property type="evidence" value="ECO:0007669"/>
    <property type="project" value="UniProtKB-KW"/>
</dbReference>
<accession>A0A7S8N0B6</accession>
<feature type="transmembrane region" description="Helical" evidence="1">
    <location>
        <begin position="75"/>
        <end position="95"/>
    </location>
</feature>
<evidence type="ECO:0000313" key="3">
    <source>
        <dbReference type="Proteomes" id="UP000594480"/>
    </source>
</evidence>
<keyword evidence="2" id="KW-0808">Transferase</keyword>
<sequence length="138" mass="13506">MRAVSAARAAGVIVLLEAAGLLTLAAWEIVAVMTGDTAALDSALALIVLTVAGAAIVALFGVVTWRGQSWGRSGAIVTQLLILAVALGAATGQYADPLTGLAIAVPAVIALVLLVITVRGASADARSGSDAADSGESA</sequence>
<organism evidence="2 3">
    <name type="scientific">Microbacterium schleiferi</name>
    <dbReference type="NCBI Taxonomy" id="69362"/>
    <lineage>
        <taxon>Bacteria</taxon>
        <taxon>Bacillati</taxon>
        <taxon>Actinomycetota</taxon>
        <taxon>Actinomycetes</taxon>
        <taxon>Micrococcales</taxon>
        <taxon>Microbacteriaceae</taxon>
        <taxon>Microbacterium</taxon>
    </lineage>
</organism>
<keyword evidence="2" id="KW-0418">Kinase</keyword>
<name>A0A7S8N0B6_9MICO</name>
<keyword evidence="1" id="KW-1133">Transmembrane helix</keyword>
<keyword evidence="1" id="KW-0812">Transmembrane</keyword>
<feature type="transmembrane region" description="Helical" evidence="1">
    <location>
        <begin position="42"/>
        <end position="63"/>
    </location>
</feature>
<reference evidence="2 3" key="1">
    <citation type="submission" date="2020-11" db="EMBL/GenBank/DDBJ databases">
        <title>Amino acid is mineralized and recycled by bacteria in oceanic microbiome.</title>
        <authorList>
            <person name="Zheng L.Y."/>
        </authorList>
    </citation>
    <scope>NUCLEOTIDE SEQUENCE [LARGE SCALE GENOMIC DNA]</scope>
    <source>
        <strain evidence="2 3">A32-1</strain>
    </source>
</reference>
<evidence type="ECO:0000313" key="2">
    <source>
        <dbReference type="EMBL" id="QPE05935.1"/>
    </source>
</evidence>
<dbReference type="EMBL" id="CP064760">
    <property type="protein sequence ID" value="QPE05935.1"/>
    <property type="molecule type" value="Genomic_DNA"/>
</dbReference>
<keyword evidence="3" id="KW-1185">Reference proteome</keyword>
<protein>
    <submittedName>
        <fullName evidence="2">Histidine kinase</fullName>
    </submittedName>
</protein>
<dbReference type="Proteomes" id="UP000594480">
    <property type="component" value="Chromosome"/>
</dbReference>
<dbReference type="RefSeq" id="WP_195694077.1">
    <property type="nucleotide sequence ID" value="NZ_CP064760.1"/>
</dbReference>
<evidence type="ECO:0000256" key="1">
    <source>
        <dbReference type="SAM" id="Phobius"/>
    </source>
</evidence>
<keyword evidence="1" id="KW-0472">Membrane</keyword>
<feature type="transmembrane region" description="Helical" evidence="1">
    <location>
        <begin position="12"/>
        <end position="30"/>
    </location>
</feature>
<dbReference type="KEGG" id="msf:IT882_03950"/>